<keyword evidence="13" id="KW-0238">DNA-binding</keyword>
<evidence type="ECO:0000256" key="5">
    <source>
        <dbReference type="ARBA" id="ARBA00022490"/>
    </source>
</evidence>
<dbReference type="InterPro" id="IPR037059">
    <property type="entry name" value="RHD_DNA_bind_dom_sf"/>
</dbReference>
<keyword evidence="15" id="KW-0804">Transcription</keyword>
<feature type="compositionally biased region" description="Low complexity" evidence="21">
    <location>
        <begin position="878"/>
        <end position="895"/>
    </location>
</feature>
<evidence type="ECO:0000256" key="12">
    <source>
        <dbReference type="ARBA" id="ARBA00023015"/>
    </source>
</evidence>
<dbReference type="Gene3D" id="2.60.40.10">
    <property type="entry name" value="Immunoglobulins"/>
    <property type="match status" value="1"/>
</dbReference>
<evidence type="ECO:0000256" key="16">
    <source>
        <dbReference type="ARBA" id="ARBA00023242"/>
    </source>
</evidence>
<sequence>MCILTLGLYTADASASSSSSMGGACSSFTITSSPSIYSTSVTDTKAMQSENCSSAVGVSKPGVSEQLLASNAGQHQPGALRWTVLNISPPPEDLLDNSQMSCQDEGCGLESEQSCTMWTEDSISNFSNMSTHTYNDNTEVPRKSRKRNPKQRPGAKRQDSNMDVFDADSAKAPHYVLSQLTSDSKGQSGNGAPENQKANKKNSVLCEQFPTKSEGKELKIVVQPETQHRARYLTEGSRGSVKDRTQQGFPTVKLEGHNDPVVLQVFVGNDSGRVKPHGFYQACRVTGRNTTPCKEVDIEGTTVIEVMLEPSNMMTLAVDCVGILKLRNADVEARIGVAGSKKKSTRARLVFRVNITHEDGSILTLQTLSSPILCTQPAGVPEILKKSLHSCSVKGEEEVFLIGKNFLKGAKVIFQENIADENSWKAEAEIDMELFHQNHLIVKVPPYHDQQITSPVSVVMFVVTNAGRSHEVQPFIYSPEQSVIPVNALIKKELSIPTQSCTFEDNMKATNPSGSKTDQVKVVTDVQTSPLKSSSLIKNEENSPMELTENQRSSSLYQQSSMVSAQQNLENPPNARSFSPSDSDQQASVQVQTYSPEDLSSIQNQDIPQAGGFQNSPSQANDPIRQQATQFQAMDSEPRNTVQSDRTTVTLSQMSEATPQTSQSALKEQAQTLQQQLSSGLFSTSGSVSQLQNTMHQLQSASFQSSVKGNNTEVDLVQQVLDSQQLSHVLFPGQVGNENKPTTIGQVQEQINSGIFQPIASIQGNTNSTLFSSPESVHSRSENVLPGRGDTLLQQSENTLANQQAMETTAALVMEMQQSIHQSSGTIQSDLFQTPNAGTGSIQTPGYQHQQTSHLITGLSTNEEMQMQCDIFATASVSGSESNSNQQQVSASSSSMFQPPNSADGDNTSAQTEHLQANVFQTMVQMQHSGESENQVNLFPPAEDMLGVQTSGSQQQGSGLFPTSDIMALQSTNFLQQPPHSHTTIFHSQNTIGESNSINQESRGTLFHSANAIVQHQNSAAQDQLQSSLFHPQNTLSVLQNTSVPSDQPPPNLFLSQSTVNSLQNNTVPQEEQLSFFTSQNSLPQLQGASNTGQQGAFQQQAQLSHIPNSLISQDQQQQSTQNIFQVQNQQTSIFQATHSMVGIQASQSAHEQTQNILFSAQNPMNNMGPQEQQQNLLFNSGQEPMTTQEQQNQTLFHPQNMEFQATSPVSSQHDQQGQSSMFHNSPQLQLVHAAPNSPGQQVTLFMSPVSMSVLQGSLNQQELQQANIYSQSIQGSTSPPAQQTNMYHSTTGGAIGQMQTQSTSSPQTSGMFLFGIQSNCAQLISQASSLPDEIMALGSSVQPQGDGQSVTTLLSQQMAENSSLTSDQNMEKISDLLVSLHNQGNSLSGSF</sequence>
<keyword evidence="11" id="KW-0007">Acetylation</keyword>
<feature type="region of interest" description="Disordered" evidence="21">
    <location>
        <begin position="531"/>
        <end position="596"/>
    </location>
</feature>
<evidence type="ECO:0000313" key="23">
    <source>
        <dbReference type="EMBL" id="KAG8454436.1"/>
    </source>
</evidence>
<feature type="region of interest" description="Disordered" evidence="21">
    <location>
        <begin position="181"/>
        <end position="202"/>
    </location>
</feature>
<comment type="subcellular location">
    <subcellularLocation>
        <location evidence="2">Chromosome</location>
    </subcellularLocation>
    <subcellularLocation>
        <location evidence="3">Cytoplasm</location>
    </subcellularLocation>
    <subcellularLocation>
        <location evidence="1">Nucleus</location>
    </subcellularLocation>
</comment>
<dbReference type="GO" id="GO:0010467">
    <property type="term" value="P:gene expression"/>
    <property type="evidence" value="ECO:0007669"/>
    <property type="project" value="UniProtKB-ARBA"/>
</dbReference>
<dbReference type="InterPro" id="IPR013783">
    <property type="entry name" value="Ig-like_fold"/>
</dbReference>
<keyword evidence="8" id="KW-0227">DNA damage</keyword>
<keyword evidence="6" id="KW-1017">Isopeptide bond</keyword>
<feature type="compositionally biased region" description="Polar residues" evidence="21">
    <location>
        <begin position="565"/>
        <end position="578"/>
    </location>
</feature>
<evidence type="ECO:0000256" key="1">
    <source>
        <dbReference type="ARBA" id="ARBA00004123"/>
    </source>
</evidence>
<dbReference type="PRINTS" id="PR01789">
    <property type="entry name" value="NUCFACTORATC"/>
</dbReference>
<dbReference type="Pfam" id="PF00554">
    <property type="entry name" value="RHD_DNA_bind"/>
    <property type="match status" value="1"/>
</dbReference>
<feature type="compositionally biased region" description="Low complexity" evidence="21">
    <location>
        <begin position="579"/>
        <end position="592"/>
    </location>
</feature>
<dbReference type="PANTHER" id="PTHR12533:SF10">
    <property type="entry name" value="NUCLEAR FACTOR OF ACTIVATED T-CELLS 5"/>
    <property type="match status" value="1"/>
</dbReference>
<comment type="caution">
    <text evidence="23">The sequence shown here is derived from an EMBL/GenBank/DDBJ whole genome shotgun (WGS) entry which is preliminary data.</text>
</comment>
<evidence type="ECO:0000256" key="19">
    <source>
        <dbReference type="ARBA" id="ARBA00072227"/>
    </source>
</evidence>
<dbReference type="GO" id="GO:0033173">
    <property type="term" value="P:calcineurin-NFAT signaling cascade"/>
    <property type="evidence" value="ECO:0007669"/>
    <property type="project" value="TreeGrafter"/>
</dbReference>
<feature type="compositionally biased region" description="Polar residues" evidence="21">
    <location>
        <begin position="896"/>
        <end position="909"/>
    </location>
</feature>
<gene>
    <name evidence="23" type="ORF">GDO86_000890</name>
</gene>
<evidence type="ECO:0000256" key="11">
    <source>
        <dbReference type="ARBA" id="ARBA00022990"/>
    </source>
</evidence>
<evidence type="ECO:0000256" key="4">
    <source>
        <dbReference type="ARBA" id="ARBA00022454"/>
    </source>
</evidence>
<dbReference type="PANTHER" id="PTHR12533">
    <property type="entry name" value="NFAT"/>
    <property type="match status" value="1"/>
</dbReference>
<dbReference type="InterPro" id="IPR032397">
    <property type="entry name" value="RHD_dimer"/>
</dbReference>
<feature type="compositionally biased region" description="Basic residues" evidence="21">
    <location>
        <begin position="143"/>
        <end position="155"/>
    </location>
</feature>
<dbReference type="GO" id="GO:0005667">
    <property type="term" value="C:transcription regulator complex"/>
    <property type="evidence" value="ECO:0007669"/>
    <property type="project" value="TreeGrafter"/>
</dbReference>
<evidence type="ECO:0000256" key="18">
    <source>
        <dbReference type="ARBA" id="ARBA00065799"/>
    </source>
</evidence>
<dbReference type="GO" id="GO:0045944">
    <property type="term" value="P:positive regulation of transcription by RNA polymerase II"/>
    <property type="evidence" value="ECO:0007669"/>
    <property type="project" value="UniProtKB-ARBA"/>
</dbReference>
<dbReference type="OrthoDB" id="5346094at2759"/>
<keyword evidence="16" id="KW-0539">Nucleus</keyword>
<feature type="region of interest" description="Disordered" evidence="21">
    <location>
        <begin position="126"/>
        <end position="163"/>
    </location>
</feature>
<keyword evidence="10" id="KW-0832">Ubl conjugation</keyword>
<keyword evidence="7" id="KW-0597">Phosphoprotein</keyword>
<proteinExistence type="predicted"/>
<dbReference type="Pfam" id="PF16179">
    <property type="entry name" value="RHD_dimer"/>
    <property type="match status" value="1"/>
</dbReference>
<evidence type="ECO:0000256" key="14">
    <source>
        <dbReference type="ARBA" id="ARBA00023159"/>
    </source>
</evidence>
<name>A0A8T2KJ83_9PIPI</name>
<keyword evidence="12" id="KW-0805">Transcription regulation</keyword>
<evidence type="ECO:0000256" key="17">
    <source>
        <dbReference type="ARBA" id="ARBA00055141"/>
    </source>
</evidence>
<feature type="region of interest" description="Disordered" evidence="21">
    <location>
        <begin position="878"/>
        <end position="909"/>
    </location>
</feature>
<evidence type="ECO:0000256" key="10">
    <source>
        <dbReference type="ARBA" id="ARBA00022843"/>
    </source>
</evidence>
<dbReference type="GO" id="GO:0000981">
    <property type="term" value="F:DNA-binding transcription factor activity, RNA polymerase II-specific"/>
    <property type="evidence" value="ECO:0007669"/>
    <property type="project" value="TreeGrafter"/>
</dbReference>
<dbReference type="GO" id="GO:1902531">
    <property type="term" value="P:regulation of intracellular signal transduction"/>
    <property type="evidence" value="ECO:0007669"/>
    <property type="project" value="UniProtKB-ARBA"/>
</dbReference>
<dbReference type="SUPFAM" id="SSF81296">
    <property type="entry name" value="E set domains"/>
    <property type="match status" value="1"/>
</dbReference>
<keyword evidence="14" id="KW-0010">Activator</keyword>
<reference evidence="23" key="1">
    <citation type="thesis" date="2020" institute="ProQuest LLC" country="789 East Eisenhower Parkway, Ann Arbor, MI, USA">
        <title>Comparative Genomics and Chromosome Evolution.</title>
        <authorList>
            <person name="Mudd A.B."/>
        </authorList>
    </citation>
    <scope>NUCLEOTIDE SEQUENCE</scope>
    <source>
        <strain evidence="23">Female2</strain>
        <tissue evidence="23">Blood</tissue>
    </source>
</reference>
<feature type="domain" description="RHD" evidence="22">
    <location>
        <begin position="210"/>
        <end position="379"/>
    </location>
</feature>
<evidence type="ECO:0000256" key="20">
    <source>
        <dbReference type="ARBA" id="ARBA00080722"/>
    </source>
</evidence>
<dbReference type="InterPro" id="IPR002909">
    <property type="entry name" value="IPT_dom"/>
</dbReference>
<dbReference type="InterPro" id="IPR015646">
    <property type="entry name" value="NFAT5_RHD_DNA-bd"/>
</dbReference>
<evidence type="ECO:0000313" key="24">
    <source>
        <dbReference type="Proteomes" id="UP000812440"/>
    </source>
</evidence>
<dbReference type="GO" id="GO:0005737">
    <property type="term" value="C:cytoplasm"/>
    <property type="evidence" value="ECO:0007669"/>
    <property type="project" value="UniProtKB-SubCell"/>
</dbReference>
<dbReference type="FunFam" id="2.60.40.10:FF:000174">
    <property type="entry name" value="Nuclear factor of activated T-cells 5, tonicity-responsive"/>
    <property type="match status" value="1"/>
</dbReference>
<comment type="subunit">
    <text evidence="18">Homodimer when bound to DNA, completely encircles its DNA target. Interacts with CIDEC; this interaction is direct and retains NFAT5 in the cytoplasm. Does not bind with Fos and Jun transcription factors. Interacts with DDX5 and DDX17; this interaction leads to DDX5/DDX17 recruitment to LNC2 and S100A4 promoters and NFAT5-mediated DDX5/DDX17-enhanced transactivation.</text>
</comment>
<dbReference type="Proteomes" id="UP000812440">
    <property type="component" value="Chromosome 1"/>
</dbReference>
<dbReference type="GO" id="GO:0000978">
    <property type="term" value="F:RNA polymerase II cis-regulatory region sequence-specific DNA binding"/>
    <property type="evidence" value="ECO:0007669"/>
    <property type="project" value="InterPro"/>
</dbReference>
<accession>A0A8T2KJ83</accession>
<dbReference type="EMBL" id="JAACNH010000001">
    <property type="protein sequence ID" value="KAG8454436.1"/>
    <property type="molecule type" value="Genomic_DNA"/>
</dbReference>
<dbReference type="FunFam" id="2.60.40.340:FF:000002">
    <property type="entry name" value="Nuclear factor of activated T-cells 5, tonicity-responsive"/>
    <property type="match status" value="1"/>
</dbReference>
<dbReference type="EMBL" id="JAACNH010000001">
    <property type="protein sequence ID" value="KAG8454435.1"/>
    <property type="molecule type" value="Genomic_DNA"/>
</dbReference>
<comment type="function">
    <text evidence="17">Transcription factor involved, among others, in the transcriptional regulation of osmoprotective and inflammatory genes. Binds the DNA consensus sequence 5'-[ACT][AG]TGGAAA[CAT]A[TA][ATC][CA][ATG][GT][GAC][CG][CT]-3'. Mediates the transcriptional response to hypertonicity. Positively regulates the transcription of LCN2 and S100A4 genes; optimal transactivation of these genes requires the presence of DDX5/DDX17. Also involved in the DNA damage response by preventing formation of R-loops; R-loops are composed of a DNA:RNA hybrid and the associated non-template single-stranded DNA.</text>
</comment>
<keyword evidence="9" id="KW-0013">ADP-ribosylation</keyword>
<feature type="compositionally biased region" description="Low complexity" evidence="21">
    <location>
        <begin position="551"/>
        <end position="564"/>
    </location>
</feature>
<dbReference type="Gene3D" id="2.60.40.340">
    <property type="entry name" value="Rel homology domain (RHD), DNA-binding domain"/>
    <property type="match status" value="1"/>
</dbReference>
<feature type="region of interest" description="Disordered" evidence="21">
    <location>
        <begin position="602"/>
        <end position="621"/>
    </location>
</feature>
<evidence type="ECO:0000256" key="8">
    <source>
        <dbReference type="ARBA" id="ARBA00022763"/>
    </source>
</evidence>
<dbReference type="CDD" id="cd07882">
    <property type="entry name" value="RHD-n_TonEBP"/>
    <property type="match status" value="1"/>
</dbReference>
<dbReference type="InterPro" id="IPR008366">
    <property type="entry name" value="NFAT"/>
</dbReference>
<evidence type="ECO:0000256" key="7">
    <source>
        <dbReference type="ARBA" id="ARBA00022553"/>
    </source>
</evidence>
<evidence type="ECO:0000256" key="6">
    <source>
        <dbReference type="ARBA" id="ARBA00022499"/>
    </source>
</evidence>
<dbReference type="GO" id="GO:0005694">
    <property type="term" value="C:chromosome"/>
    <property type="evidence" value="ECO:0007669"/>
    <property type="project" value="UniProtKB-SubCell"/>
</dbReference>
<protein>
    <recommendedName>
        <fullName evidence="19">Nuclear factor of activated T-cells 5</fullName>
    </recommendedName>
    <alternativeName>
        <fullName evidence="20">T-cell transcription factor NFAT5</fullName>
    </alternativeName>
</protein>
<dbReference type="SMART" id="SM00429">
    <property type="entry name" value="IPT"/>
    <property type="match status" value="1"/>
</dbReference>
<evidence type="ECO:0000256" key="13">
    <source>
        <dbReference type="ARBA" id="ARBA00023125"/>
    </source>
</evidence>
<dbReference type="PROSITE" id="PS50254">
    <property type="entry name" value="REL_2"/>
    <property type="match status" value="1"/>
</dbReference>
<keyword evidence="24" id="KW-1185">Reference proteome</keyword>
<keyword evidence="5" id="KW-0963">Cytoplasm</keyword>
<evidence type="ECO:0000256" key="3">
    <source>
        <dbReference type="ARBA" id="ARBA00004496"/>
    </source>
</evidence>
<dbReference type="GO" id="GO:0006974">
    <property type="term" value="P:DNA damage response"/>
    <property type="evidence" value="ECO:0007669"/>
    <property type="project" value="UniProtKB-KW"/>
</dbReference>
<dbReference type="GO" id="GO:0005634">
    <property type="term" value="C:nucleus"/>
    <property type="evidence" value="ECO:0007669"/>
    <property type="project" value="UniProtKB-SubCell"/>
</dbReference>
<evidence type="ECO:0000256" key="15">
    <source>
        <dbReference type="ARBA" id="ARBA00023163"/>
    </source>
</evidence>
<feature type="compositionally biased region" description="Polar residues" evidence="21">
    <location>
        <begin position="126"/>
        <end position="138"/>
    </location>
</feature>
<organism evidence="23 24">
    <name type="scientific">Hymenochirus boettgeri</name>
    <name type="common">Congo dwarf clawed frog</name>
    <dbReference type="NCBI Taxonomy" id="247094"/>
    <lineage>
        <taxon>Eukaryota</taxon>
        <taxon>Metazoa</taxon>
        <taxon>Chordata</taxon>
        <taxon>Craniata</taxon>
        <taxon>Vertebrata</taxon>
        <taxon>Euteleostomi</taxon>
        <taxon>Amphibia</taxon>
        <taxon>Batrachia</taxon>
        <taxon>Anura</taxon>
        <taxon>Pipoidea</taxon>
        <taxon>Pipidae</taxon>
        <taxon>Pipinae</taxon>
        <taxon>Hymenochirus</taxon>
    </lineage>
</organism>
<dbReference type="InterPro" id="IPR011539">
    <property type="entry name" value="RHD_DNA_bind_dom"/>
</dbReference>
<keyword evidence="4" id="KW-0158">Chromosome</keyword>
<dbReference type="InterPro" id="IPR008967">
    <property type="entry name" value="p53-like_TF_DNA-bd_sf"/>
</dbReference>
<evidence type="ECO:0000256" key="9">
    <source>
        <dbReference type="ARBA" id="ARBA00022765"/>
    </source>
</evidence>
<evidence type="ECO:0000256" key="2">
    <source>
        <dbReference type="ARBA" id="ARBA00004286"/>
    </source>
</evidence>
<evidence type="ECO:0000256" key="21">
    <source>
        <dbReference type="SAM" id="MobiDB-lite"/>
    </source>
</evidence>
<dbReference type="SUPFAM" id="SSF49417">
    <property type="entry name" value="p53-like transcription factors"/>
    <property type="match status" value="1"/>
</dbReference>
<evidence type="ECO:0000259" key="22">
    <source>
        <dbReference type="PROSITE" id="PS50254"/>
    </source>
</evidence>
<feature type="region of interest" description="Disordered" evidence="21">
    <location>
        <begin position="829"/>
        <end position="848"/>
    </location>
</feature>
<dbReference type="InterPro" id="IPR014756">
    <property type="entry name" value="Ig_E-set"/>
</dbReference>